<feature type="region of interest" description="Disordered" evidence="1">
    <location>
        <begin position="98"/>
        <end position="131"/>
    </location>
</feature>
<accession>A0A8R1HVL9</accession>
<reference evidence="3" key="1">
    <citation type="submission" date="2010-08" db="EMBL/GenBank/DDBJ databases">
        <authorList>
            <consortium name="Caenorhabditis japonica Sequencing Consortium"/>
            <person name="Wilson R.K."/>
        </authorList>
    </citation>
    <scope>NUCLEOTIDE SEQUENCE [LARGE SCALE GENOMIC DNA]</scope>
    <source>
        <strain evidence="3">DF5081</strain>
    </source>
</reference>
<name>A0A8R1HVL9_CAEJA</name>
<protein>
    <submittedName>
        <fullName evidence="2">Uncharacterized protein</fullName>
    </submittedName>
</protein>
<keyword evidence="3" id="KW-1185">Reference proteome</keyword>
<dbReference type="EnsemblMetazoa" id="CJA07712a.1">
    <property type="protein sequence ID" value="CJA07712a.1"/>
    <property type="gene ID" value="WBGene00126916"/>
</dbReference>
<evidence type="ECO:0000313" key="3">
    <source>
        <dbReference type="Proteomes" id="UP000005237"/>
    </source>
</evidence>
<dbReference type="Proteomes" id="UP000005237">
    <property type="component" value="Unassembled WGS sequence"/>
</dbReference>
<feature type="compositionally biased region" description="Pro residues" evidence="1">
    <location>
        <begin position="99"/>
        <end position="116"/>
    </location>
</feature>
<proteinExistence type="predicted"/>
<feature type="region of interest" description="Disordered" evidence="1">
    <location>
        <begin position="192"/>
        <end position="243"/>
    </location>
</feature>
<evidence type="ECO:0000256" key="1">
    <source>
        <dbReference type="SAM" id="MobiDB-lite"/>
    </source>
</evidence>
<sequence length="420" mass="48194">MHQGIYQTNYQRYPYFQPQSHFQPSVPVFQQFPPTYPRQSYPTFIPQSTQFQHPCEGYPVQRIVEPYQPDLMPLKYDIPIPLGQSCEKVVRFQIAEPMPATPTPEPVHATPPPAPAAPENQDPNQHLHDDPRLQGLFRKTTATAIKWRIKEEFISDDGFEKALGLKTSSQESRNSTIEAPLLRASLLATKETTPAAEKTQRTQDSEILNHTLLAPRNPSPERTEIQSNSQFDSQEEAPITDKPEASIEVLPADREIVLPNTSTSTNCTDCTDSLPERAETELADLSFLSLPTFLVNWKMWNEAVESTSNRRFYRKFGPKNCSNSFFNADPSGPQYLVLPQQASAPPRPHVMYARYMAYRKERQAKMEPGKNWKQQFKKWSNLSDGAKNSWRDAFQKFKIEQKAQLDKGWIKMKPRTRVVR</sequence>
<dbReference type="AlphaFoldDB" id="A0A8R1HVL9"/>
<reference evidence="2" key="2">
    <citation type="submission" date="2022-06" db="UniProtKB">
        <authorList>
            <consortium name="EnsemblMetazoa"/>
        </authorList>
    </citation>
    <scope>IDENTIFICATION</scope>
    <source>
        <strain evidence="2">DF5081</strain>
    </source>
</reference>
<organism evidence="2 3">
    <name type="scientific">Caenorhabditis japonica</name>
    <dbReference type="NCBI Taxonomy" id="281687"/>
    <lineage>
        <taxon>Eukaryota</taxon>
        <taxon>Metazoa</taxon>
        <taxon>Ecdysozoa</taxon>
        <taxon>Nematoda</taxon>
        <taxon>Chromadorea</taxon>
        <taxon>Rhabditida</taxon>
        <taxon>Rhabditina</taxon>
        <taxon>Rhabditomorpha</taxon>
        <taxon>Rhabditoidea</taxon>
        <taxon>Rhabditidae</taxon>
        <taxon>Peloderinae</taxon>
        <taxon>Caenorhabditis</taxon>
    </lineage>
</organism>
<evidence type="ECO:0000313" key="2">
    <source>
        <dbReference type="EnsemblMetazoa" id="CJA07712a.1"/>
    </source>
</evidence>